<evidence type="ECO:0000313" key="1">
    <source>
        <dbReference type="EMBL" id="KFB43796.1"/>
    </source>
</evidence>
<keyword evidence="3" id="KW-1185">Reference proteome</keyword>
<dbReference type="EMBL" id="KE525263">
    <property type="protein sequence ID" value="KFB43796.1"/>
    <property type="molecule type" value="Genomic_DNA"/>
</dbReference>
<name>A0A084W0Q2_ANOSI</name>
<dbReference type="VEuPathDB" id="VectorBase:ASIC011637"/>
<proteinExistence type="predicted"/>
<sequence>MTNTVVVLRRTDRVRARQSHRQKVIVIVMGRCIRVGFRTSNRVHLPFAHRRGSDCSIRYHNIRWSAGDAVAVRALGITEELPVSPDLGEPASSNHCYDHEALVNLLYASISG</sequence>
<dbReference type="AlphaFoldDB" id="A0A084W0Q2"/>
<reference evidence="2" key="2">
    <citation type="submission" date="2020-05" db="UniProtKB">
        <authorList>
            <consortium name="EnsemblMetazoa"/>
        </authorList>
    </citation>
    <scope>IDENTIFICATION</scope>
</reference>
<evidence type="ECO:0000313" key="2">
    <source>
        <dbReference type="EnsemblMetazoa" id="ASIC011637-PA"/>
    </source>
</evidence>
<dbReference type="EnsemblMetazoa" id="ASIC011637-RA">
    <property type="protein sequence ID" value="ASIC011637-PA"/>
    <property type="gene ID" value="ASIC011637"/>
</dbReference>
<reference evidence="1 3" key="1">
    <citation type="journal article" date="2014" name="BMC Genomics">
        <title>Genome sequence of Anopheles sinensis provides insight into genetics basis of mosquito competence for malaria parasites.</title>
        <authorList>
            <person name="Zhou D."/>
            <person name="Zhang D."/>
            <person name="Ding G."/>
            <person name="Shi L."/>
            <person name="Hou Q."/>
            <person name="Ye Y."/>
            <person name="Xu Y."/>
            <person name="Zhou H."/>
            <person name="Xiong C."/>
            <person name="Li S."/>
            <person name="Yu J."/>
            <person name="Hong S."/>
            <person name="Yu X."/>
            <person name="Zou P."/>
            <person name="Chen C."/>
            <person name="Chang X."/>
            <person name="Wang W."/>
            <person name="Lv Y."/>
            <person name="Sun Y."/>
            <person name="Ma L."/>
            <person name="Shen B."/>
            <person name="Zhu C."/>
        </authorList>
    </citation>
    <scope>NUCLEOTIDE SEQUENCE [LARGE SCALE GENOMIC DNA]</scope>
</reference>
<dbReference type="Proteomes" id="UP000030765">
    <property type="component" value="Unassembled WGS sequence"/>
</dbReference>
<dbReference type="EMBL" id="ATLV01019149">
    <property type="status" value="NOT_ANNOTATED_CDS"/>
    <property type="molecule type" value="Genomic_DNA"/>
</dbReference>
<protein>
    <submittedName>
        <fullName evidence="1 2">Uncharacterized protein</fullName>
    </submittedName>
</protein>
<evidence type="ECO:0000313" key="3">
    <source>
        <dbReference type="Proteomes" id="UP000030765"/>
    </source>
</evidence>
<organism evidence="1">
    <name type="scientific">Anopheles sinensis</name>
    <name type="common">Mosquito</name>
    <dbReference type="NCBI Taxonomy" id="74873"/>
    <lineage>
        <taxon>Eukaryota</taxon>
        <taxon>Metazoa</taxon>
        <taxon>Ecdysozoa</taxon>
        <taxon>Arthropoda</taxon>
        <taxon>Hexapoda</taxon>
        <taxon>Insecta</taxon>
        <taxon>Pterygota</taxon>
        <taxon>Neoptera</taxon>
        <taxon>Endopterygota</taxon>
        <taxon>Diptera</taxon>
        <taxon>Nematocera</taxon>
        <taxon>Culicoidea</taxon>
        <taxon>Culicidae</taxon>
        <taxon>Anophelinae</taxon>
        <taxon>Anopheles</taxon>
    </lineage>
</organism>
<accession>A0A084W0Q2</accession>
<gene>
    <name evidence="1" type="ORF">ZHAS_00011637</name>
</gene>